<dbReference type="EMBL" id="BSPQ01000001">
    <property type="protein sequence ID" value="GLS89424.1"/>
    <property type="molecule type" value="Genomic_DNA"/>
</dbReference>
<accession>A0ABQ6DWP0</accession>
<keyword evidence="4 5" id="KW-0472">Membrane</keyword>
<evidence type="ECO:0000256" key="5">
    <source>
        <dbReference type="HAMAP-Rule" id="MF_01948"/>
    </source>
</evidence>
<keyword evidence="5" id="KW-0997">Cell inner membrane</keyword>
<evidence type="ECO:0000256" key="1">
    <source>
        <dbReference type="ARBA" id="ARBA00022475"/>
    </source>
</evidence>
<dbReference type="Pfam" id="PF06305">
    <property type="entry name" value="LapA_dom"/>
    <property type="match status" value="1"/>
</dbReference>
<dbReference type="HAMAP" id="MF_01948">
    <property type="entry name" value="LPS_assembly_LapA"/>
    <property type="match status" value="1"/>
</dbReference>
<evidence type="ECO:0000256" key="4">
    <source>
        <dbReference type="ARBA" id="ARBA00023136"/>
    </source>
</evidence>
<comment type="similarity">
    <text evidence="5">Belongs to the LapA family.</text>
</comment>
<comment type="subcellular location">
    <subcellularLocation>
        <location evidence="5">Cell inner membrane</location>
        <topology evidence="5">Single-pass membrane protein</topology>
    </subcellularLocation>
</comment>
<name>A0ABQ6DWP0_9GAMM</name>
<comment type="function">
    <text evidence="5">Involved in the assembly of lipopolysaccharide (LPS).</text>
</comment>
<evidence type="ECO:0000256" key="2">
    <source>
        <dbReference type="ARBA" id="ARBA00022692"/>
    </source>
</evidence>
<comment type="caution">
    <text evidence="5">Lacks conserved residue(s) required for the propagation of feature annotation.</text>
</comment>
<dbReference type="RefSeq" id="WP_284202542.1">
    <property type="nucleotide sequence ID" value="NZ_BSPQ01000001.1"/>
</dbReference>
<gene>
    <name evidence="5 7" type="primary">lapA</name>
    <name evidence="7" type="ORF">GCM10007916_04910</name>
</gene>
<organism evidence="7 8">
    <name type="scientific">Psychromonas marina</name>
    <dbReference type="NCBI Taxonomy" id="88364"/>
    <lineage>
        <taxon>Bacteria</taxon>
        <taxon>Pseudomonadati</taxon>
        <taxon>Pseudomonadota</taxon>
        <taxon>Gammaproteobacteria</taxon>
        <taxon>Alteromonadales</taxon>
        <taxon>Psychromonadaceae</taxon>
        <taxon>Psychromonas</taxon>
    </lineage>
</organism>
<proteinExistence type="inferred from homology"/>
<evidence type="ECO:0000256" key="3">
    <source>
        <dbReference type="ARBA" id="ARBA00022989"/>
    </source>
</evidence>
<keyword evidence="8" id="KW-1185">Reference proteome</keyword>
<dbReference type="Proteomes" id="UP001157353">
    <property type="component" value="Unassembled WGS sequence"/>
</dbReference>
<protein>
    <recommendedName>
        <fullName evidence="5">Probable lipopolysaccharide assembly protein A</fullName>
    </recommendedName>
</protein>
<keyword evidence="3 5" id="KW-1133">Transmembrane helix</keyword>
<dbReference type="InterPro" id="IPR032906">
    <property type="entry name" value="LapA"/>
</dbReference>
<feature type="domain" description="Lipopolysaccharide assembly protein A" evidence="6">
    <location>
        <begin position="23"/>
        <end position="86"/>
    </location>
</feature>
<evidence type="ECO:0000313" key="7">
    <source>
        <dbReference type="EMBL" id="GLS89424.1"/>
    </source>
</evidence>
<sequence length="95" mass="11092">MKRFITLVVIILLFAIAIILGLKNQQLVNINYLLAQSEMRLSTLLAINFMFGFIISGCFGTLFYFRLGMKTRHLRKLNKKQRKELNLLRSTPEKD</sequence>
<keyword evidence="1 5" id="KW-1003">Cell membrane</keyword>
<dbReference type="InterPro" id="IPR010445">
    <property type="entry name" value="LapA_dom"/>
</dbReference>
<keyword evidence="2 5" id="KW-0812">Transmembrane</keyword>
<feature type="transmembrane region" description="Helical" evidence="5">
    <location>
        <begin position="45"/>
        <end position="65"/>
    </location>
</feature>
<evidence type="ECO:0000313" key="8">
    <source>
        <dbReference type="Proteomes" id="UP001157353"/>
    </source>
</evidence>
<evidence type="ECO:0000259" key="6">
    <source>
        <dbReference type="Pfam" id="PF06305"/>
    </source>
</evidence>
<reference evidence="8" key="1">
    <citation type="journal article" date="2019" name="Int. J. Syst. Evol. Microbiol.">
        <title>The Global Catalogue of Microorganisms (GCM) 10K type strain sequencing project: providing services to taxonomists for standard genome sequencing and annotation.</title>
        <authorList>
            <consortium name="The Broad Institute Genomics Platform"/>
            <consortium name="The Broad Institute Genome Sequencing Center for Infectious Disease"/>
            <person name="Wu L."/>
            <person name="Ma J."/>
        </authorList>
    </citation>
    <scope>NUCLEOTIDE SEQUENCE [LARGE SCALE GENOMIC DNA]</scope>
    <source>
        <strain evidence="8">NBRC 103166</strain>
    </source>
</reference>
<comment type="caution">
    <text evidence="7">The sequence shown here is derived from an EMBL/GenBank/DDBJ whole genome shotgun (WGS) entry which is preliminary data.</text>
</comment>